<proteinExistence type="predicted"/>
<dbReference type="Pfam" id="PF00201">
    <property type="entry name" value="UDPGT"/>
    <property type="match status" value="1"/>
</dbReference>
<evidence type="ECO:0000256" key="1">
    <source>
        <dbReference type="ARBA" id="ARBA00022679"/>
    </source>
</evidence>
<gene>
    <name evidence="2" type="ORF">RCOM_1196280</name>
</gene>
<keyword evidence="2" id="KW-0328">Glycosyltransferase</keyword>
<dbReference type="InterPro" id="IPR002213">
    <property type="entry name" value="UDP_glucos_trans"/>
</dbReference>
<keyword evidence="1 2" id="KW-0808">Transferase</keyword>
<dbReference type="InParanoid" id="B9SQ83"/>
<keyword evidence="3" id="KW-1185">Reference proteome</keyword>
<dbReference type="EMBL" id="EQ974079">
    <property type="protein sequence ID" value="EEF34243.1"/>
    <property type="molecule type" value="Genomic_DNA"/>
</dbReference>
<sequence length="209" mass="23460">MGITGLYHACRYKETKGIVVNTFQALEEYAINSVSASGLPPVYPVGPVLDLAGPIQWHPNRDQHHRILKWLDDQPKSSVRWLERTGFRFLWSIKSAYRLLYLPGEYADAKEVTILAHQAIGGFVSHRGWKSILESLWHGVPIATWPLYAEQMNASQLEGERGIKCLMESDSEVRKRVKEMSQKSRMAATENGSSHASLTSLIDKLAAGI</sequence>
<dbReference type="PANTHER" id="PTHR48048">
    <property type="entry name" value="GLYCOSYLTRANSFERASE"/>
    <property type="match status" value="1"/>
</dbReference>
<dbReference type="EC" id="2.4.1.115" evidence="2"/>
<dbReference type="Proteomes" id="UP000008311">
    <property type="component" value="Unassembled WGS sequence"/>
</dbReference>
<accession>B9SQ83</accession>
<evidence type="ECO:0000313" key="3">
    <source>
        <dbReference type="Proteomes" id="UP000008311"/>
    </source>
</evidence>
<evidence type="ECO:0000313" key="2">
    <source>
        <dbReference type="EMBL" id="EEF34243.1"/>
    </source>
</evidence>
<dbReference type="Gene3D" id="3.40.50.2000">
    <property type="entry name" value="Glycogen Phosphorylase B"/>
    <property type="match status" value="5"/>
</dbReference>
<dbReference type="SUPFAM" id="SSF53756">
    <property type="entry name" value="UDP-Glycosyltransferase/glycogen phosphorylase"/>
    <property type="match status" value="1"/>
</dbReference>
<dbReference type="AlphaFoldDB" id="B9SQ83"/>
<organism evidence="2 3">
    <name type="scientific">Ricinus communis</name>
    <name type="common">Castor bean</name>
    <dbReference type="NCBI Taxonomy" id="3988"/>
    <lineage>
        <taxon>Eukaryota</taxon>
        <taxon>Viridiplantae</taxon>
        <taxon>Streptophyta</taxon>
        <taxon>Embryophyta</taxon>
        <taxon>Tracheophyta</taxon>
        <taxon>Spermatophyta</taxon>
        <taxon>Magnoliopsida</taxon>
        <taxon>eudicotyledons</taxon>
        <taxon>Gunneridae</taxon>
        <taxon>Pentapetalae</taxon>
        <taxon>rosids</taxon>
        <taxon>fabids</taxon>
        <taxon>Malpighiales</taxon>
        <taxon>Euphorbiaceae</taxon>
        <taxon>Acalyphoideae</taxon>
        <taxon>Acalypheae</taxon>
        <taxon>Ricinus</taxon>
    </lineage>
</organism>
<name>B9SQ83_RICCO</name>
<dbReference type="GO" id="GO:0047213">
    <property type="term" value="F:anthocyanidin 3-O-glucosyltransferase activity"/>
    <property type="evidence" value="ECO:0007669"/>
    <property type="project" value="UniProtKB-EC"/>
</dbReference>
<dbReference type="PANTHER" id="PTHR48048:SF81">
    <property type="entry name" value="GLYCOSYLTRANSFERASE"/>
    <property type="match status" value="1"/>
</dbReference>
<dbReference type="eggNOG" id="KOG1192">
    <property type="taxonomic scope" value="Eukaryota"/>
</dbReference>
<reference evidence="3" key="1">
    <citation type="journal article" date="2010" name="Nat. Biotechnol.">
        <title>Draft genome sequence of the oilseed species Ricinus communis.</title>
        <authorList>
            <person name="Chan A.P."/>
            <person name="Crabtree J."/>
            <person name="Zhao Q."/>
            <person name="Lorenzi H."/>
            <person name="Orvis J."/>
            <person name="Puiu D."/>
            <person name="Melake-Berhan A."/>
            <person name="Jones K.M."/>
            <person name="Redman J."/>
            <person name="Chen G."/>
            <person name="Cahoon E.B."/>
            <person name="Gedil M."/>
            <person name="Stanke M."/>
            <person name="Haas B.J."/>
            <person name="Wortman J.R."/>
            <person name="Fraser-Liggett C.M."/>
            <person name="Ravel J."/>
            <person name="Rabinowicz P.D."/>
        </authorList>
    </citation>
    <scope>NUCLEOTIDE SEQUENCE [LARGE SCALE GENOMIC DNA]</scope>
    <source>
        <strain evidence="3">cv. Hale</strain>
    </source>
</reference>
<protein>
    <submittedName>
        <fullName evidence="2">UDP-glucosyltransferase, putative</fullName>
        <ecNumber evidence="2">2.4.1.115</ecNumber>
    </submittedName>
</protein>
<dbReference type="InterPro" id="IPR050481">
    <property type="entry name" value="UDP-glycosyltransf_plant"/>
</dbReference>